<accession>A0ABX0QGQ7</accession>
<name>A0ABX0QGQ7_9BACT</name>
<evidence type="ECO:0000313" key="2">
    <source>
        <dbReference type="Proteomes" id="UP000606008"/>
    </source>
</evidence>
<sequence>MHQPILKGLFGFLLFLSQLTNGLPSVADTPDEALARLLARLQAIKYMRYDYYRDVNYKSEQYRNELSGKVFVGFQPDLPLTGFRFQIESDAFRQVYDGKAYFMLDHTQRTMQVNQQPRQGDLASLSFLVNSPASFRYALATIVADKAIPKSLSDTLVANRPYQLICFSLPSKTISNLGTISSLTTQRLITYKLLVDQSTGLPAQVIQTNNITPDDYVLTRFSNVQVDAVQPEAGTWSYFTYVGDYRLTSKK</sequence>
<dbReference type="EMBL" id="WAEL01000004">
    <property type="protein sequence ID" value="NID11247.1"/>
    <property type="molecule type" value="Genomic_DNA"/>
</dbReference>
<reference evidence="2" key="1">
    <citation type="submission" date="2019-09" db="EMBL/GenBank/DDBJ databases">
        <authorList>
            <person name="Jung D.-H."/>
        </authorList>
    </citation>
    <scope>NUCLEOTIDE SEQUENCE [LARGE SCALE GENOMIC DNA]</scope>
    <source>
        <strain evidence="2">JA-25</strain>
    </source>
</reference>
<keyword evidence="2" id="KW-1185">Reference proteome</keyword>
<evidence type="ECO:0008006" key="3">
    <source>
        <dbReference type="Google" id="ProtNLM"/>
    </source>
</evidence>
<gene>
    <name evidence="1" type="ORF">F7231_13800</name>
</gene>
<dbReference type="Proteomes" id="UP000606008">
    <property type="component" value="Unassembled WGS sequence"/>
</dbReference>
<organism evidence="1 2">
    <name type="scientific">Fibrivirga algicola</name>
    <dbReference type="NCBI Taxonomy" id="2950420"/>
    <lineage>
        <taxon>Bacteria</taxon>
        <taxon>Pseudomonadati</taxon>
        <taxon>Bacteroidota</taxon>
        <taxon>Cytophagia</taxon>
        <taxon>Cytophagales</taxon>
        <taxon>Spirosomataceae</taxon>
        <taxon>Fibrivirga</taxon>
    </lineage>
</organism>
<evidence type="ECO:0000313" key="1">
    <source>
        <dbReference type="EMBL" id="NID11247.1"/>
    </source>
</evidence>
<reference evidence="2" key="2">
    <citation type="submission" date="2023-07" db="EMBL/GenBank/DDBJ databases">
        <authorList>
            <person name="Jung D.-H."/>
        </authorList>
    </citation>
    <scope>NUCLEOTIDE SEQUENCE [LARGE SCALE GENOMIC DNA]</scope>
    <source>
        <strain evidence="2">JA-25</strain>
    </source>
</reference>
<comment type="caution">
    <text evidence="1">The sequence shown here is derived from an EMBL/GenBank/DDBJ whole genome shotgun (WGS) entry which is preliminary data.</text>
</comment>
<proteinExistence type="predicted"/>
<protein>
    <recommendedName>
        <fullName evidence="3">Outer membrane lipoprotein carrier protein LolA</fullName>
    </recommendedName>
</protein>
<dbReference type="RefSeq" id="WP_085413322.1">
    <property type="nucleotide sequence ID" value="NZ_WAEL01000004.1"/>
</dbReference>